<evidence type="ECO:0000256" key="5">
    <source>
        <dbReference type="ARBA" id="ARBA00022676"/>
    </source>
</evidence>
<organism evidence="13 14">
    <name type="scientific">Dentipellis fragilis</name>
    <dbReference type="NCBI Taxonomy" id="205917"/>
    <lineage>
        <taxon>Eukaryota</taxon>
        <taxon>Fungi</taxon>
        <taxon>Dikarya</taxon>
        <taxon>Basidiomycota</taxon>
        <taxon>Agaricomycotina</taxon>
        <taxon>Agaricomycetes</taxon>
        <taxon>Russulales</taxon>
        <taxon>Hericiaceae</taxon>
        <taxon>Dentipellis</taxon>
    </lineage>
</organism>
<evidence type="ECO:0000256" key="1">
    <source>
        <dbReference type="ARBA" id="ARBA00004389"/>
    </source>
</evidence>
<keyword evidence="6" id="KW-0808">Transferase</keyword>
<evidence type="ECO:0000313" key="13">
    <source>
        <dbReference type="EMBL" id="TFY54903.1"/>
    </source>
</evidence>
<dbReference type="AlphaFoldDB" id="A0A4Y9XZK4"/>
<dbReference type="STRING" id="205917.A0A4Y9XZK4"/>
<evidence type="ECO:0000256" key="2">
    <source>
        <dbReference type="ARBA" id="ARBA00004922"/>
    </source>
</evidence>
<gene>
    <name evidence="13" type="ORF">EVG20_g9517</name>
</gene>
<evidence type="ECO:0000256" key="3">
    <source>
        <dbReference type="ARBA" id="ARBA00012611"/>
    </source>
</evidence>
<dbReference type="Gene3D" id="3.40.50.2000">
    <property type="entry name" value="Glycogen Phosphorylase B"/>
    <property type="match status" value="1"/>
</dbReference>
<keyword evidence="10 12" id="KW-0472">Membrane</keyword>
<dbReference type="InterPro" id="IPR026051">
    <property type="entry name" value="ALG1-like"/>
</dbReference>
<keyword evidence="14" id="KW-1185">Reference proteome</keyword>
<comment type="caution">
    <text evidence="13">The sequence shown here is derived from an EMBL/GenBank/DDBJ whole genome shotgun (WGS) entry which is preliminary data.</text>
</comment>
<comment type="function">
    <text evidence="11">Participates in the formation of the lipid-linked precursor oligosaccharide for N-glycosylation. Involved in assembling the dolichol-pyrophosphate-GlcNAc(2)-Man(5) intermediate on the cytoplasmic surface of the ER.</text>
</comment>
<evidence type="ECO:0000256" key="10">
    <source>
        <dbReference type="ARBA" id="ARBA00023136"/>
    </source>
</evidence>
<reference evidence="13 14" key="1">
    <citation type="submission" date="2019-02" db="EMBL/GenBank/DDBJ databases">
        <title>Genome sequencing of the rare red list fungi Dentipellis fragilis.</title>
        <authorList>
            <person name="Buettner E."/>
            <person name="Kellner H."/>
        </authorList>
    </citation>
    <scope>NUCLEOTIDE SEQUENCE [LARGE SCALE GENOMIC DNA]</scope>
    <source>
        <strain evidence="13 14">DSM 105465</strain>
    </source>
</reference>
<evidence type="ECO:0000256" key="8">
    <source>
        <dbReference type="ARBA" id="ARBA00022824"/>
    </source>
</evidence>
<dbReference type="Proteomes" id="UP000298327">
    <property type="component" value="Unassembled WGS sequence"/>
</dbReference>
<dbReference type="PANTHER" id="PTHR13036:SF0">
    <property type="entry name" value="CHITOBIOSYLDIPHOSPHODOLICHOL BETA-MANNOSYLTRANSFERASE"/>
    <property type="match status" value="1"/>
</dbReference>
<dbReference type="EMBL" id="SEOQ01000974">
    <property type="protein sequence ID" value="TFY54903.1"/>
    <property type="molecule type" value="Genomic_DNA"/>
</dbReference>
<dbReference type="OrthoDB" id="614844at2759"/>
<evidence type="ECO:0000256" key="11">
    <source>
        <dbReference type="ARBA" id="ARBA00024899"/>
    </source>
</evidence>
<evidence type="ECO:0000256" key="7">
    <source>
        <dbReference type="ARBA" id="ARBA00022692"/>
    </source>
</evidence>
<dbReference type="GO" id="GO:0005789">
    <property type="term" value="C:endoplasmic reticulum membrane"/>
    <property type="evidence" value="ECO:0007669"/>
    <property type="project" value="UniProtKB-SubCell"/>
</dbReference>
<accession>A0A4Y9XZK4</accession>
<comment type="pathway">
    <text evidence="2">Protein modification; protein glycosylation.</text>
</comment>
<evidence type="ECO:0000256" key="9">
    <source>
        <dbReference type="ARBA" id="ARBA00022989"/>
    </source>
</evidence>
<dbReference type="GO" id="GO:0004578">
    <property type="term" value="F:chitobiosyldiphosphodolichol beta-mannosyltransferase activity"/>
    <property type="evidence" value="ECO:0007669"/>
    <property type="project" value="UniProtKB-EC"/>
</dbReference>
<evidence type="ECO:0000313" key="14">
    <source>
        <dbReference type="Proteomes" id="UP000298327"/>
    </source>
</evidence>
<feature type="transmembrane region" description="Helical" evidence="12">
    <location>
        <begin position="6"/>
        <end position="26"/>
    </location>
</feature>
<proteinExistence type="predicted"/>
<dbReference type="Pfam" id="PF13692">
    <property type="entry name" value="Glyco_trans_1_4"/>
    <property type="match status" value="1"/>
</dbReference>
<evidence type="ECO:0000256" key="12">
    <source>
        <dbReference type="SAM" id="Phobius"/>
    </source>
</evidence>
<keyword evidence="8" id="KW-0256">Endoplasmic reticulum</keyword>
<protein>
    <recommendedName>
        <fullName evidence="4">Chitobiosyldiphosphodolichol beta-mannosyltransferase</fullName>
        <ecNumber evidence="3">2.4.1.142</ecNumber>
    </recommendedName>
</protein>
<feature type="transmembrane region" description="Helical" evidence="12">
    <location>
        <begin position="103"/>
        <end position="126"/>
    </location>
</feature>
<dbReference type="PANTHER" id="PTHR13036">
    <property type="entry name" value="BETA1,4 MANNOSYLTRANSFERASE"/>
    <property type="match status" value="1"/>
</dbReference>
<dbReference type="SUPFAM" id="SSF53756">
    <property type="entry name" value="UDP-Glycosyltransferase/glycogen phosphorylase"/>
    <property type="match status" value="1"/>
</dbReference>
<dbReference type="EC" id="2.4.1.142" evidence="3"/>
<evidence type="ECO:0000256" key="4">
    <source>
        <dbReference type="ARBA" id="ARBA00015841"/>
    </source>
</evidence>
<comment type="subcellular location">
    <subcellularLocation>
        <location evidence="1">Endoplasmic reticulum membrane</location>
        <topology evidence="1">Single-pass membrane protein</topology>
    </subcellularLocation>
</comment>
<name>A0A4Y9XZK4_9AGAM</name>
<sequence>MEDLLHGPVPLILATLAFVYLTWRLLKPSKAPPSLRSVAILVLGDIGRSPRMMYHAESFAKIGFETFLIGYKGSQPAQSLLTLPHVHFIYLAKPPAFLRKLPFILVAPFKILQQVLTMLGALMWWMPHPPEFILVQNPPSIPTLALVFVVGRIRGSKVIIDWHNLGYSILALKLGPNHLFVRLAKMFEATFGKYAYAHLFVTRAMKDHLVKEWDLQGLKAVLHDRPPAHFHRASPSETHELFLRLSTHLPVDFLPKYSAPYSTCVTQITATAGGLDMPSLRADRPAIVVSSTSWTEDEDFSILLDALGKYEERAREVNHTSDGNDRKEQLPKLLMIVTGKGPLKTKYMREVQGLQNGKGAGNKPWEWVRCVSLFLQAEDYPLLLGSADVGVSLHSSSSALDLPMKVVDMFGCGLPVCALDFACLSELVIDGKNGLIFKDAAQLAGQLQTLLTSFPHASALETLRSTFEHELSRPSHSDISRSMLNPAATGDPYEEWSSWDENWRRVVRPLVLTDVRGDSYLSG</sequence>
<keyword evidence="9 12" id="KW-1133">Transmembrane helix</keyword>
<keyword evidence="5" id="KW-0328">Glycosyltransferase</keyword>
<evidence type="ECO:0000256" key="6">
    <source>
        <dbReference type="ARBA" id="ARBA00022679"/>
    </source>
</evidence>
<keyword evidence="7 12" id="KW-0812">Transmembrane</keyword>